<proteinExistence type="predicted"/>
<evidence type="ECO:0000313" key="3">
    <source>
        <dbReference type="EMBL" id="WBM80623.1"/>
    </source>
</evidence>
<protein>
    <submittedName>
        <fullName evidence="3">DUF58 domain-containing protein</fullName>
    </submittedName>
</protein>
<feature type="compositionally biased region" description="Low complexity" evidence="1">
    <location>
        <begin position="124"/>
        <end position="139"/>
    </location>
</feature>
<keyword evidence="4" id="KW-1185">Reference proteome</keyword>
<evidence type="ECO:0000256" key="1">
    <source>
        <dbReference type="SAM" id="MobiDB-lite"/>
    </source>
</evidence>
<reference evidence="3 4" key="1">
    <citation type="submission" date="2021-05" db="EMBL/GenBank/DDBJ databases">
        <authorList>
            <person name="Kumar R."/>
            <person name="Kumar A."/>
            <person name="Mukhia S."/>
        </authorList>
    </citation>
    <scope>NUCLEOTIDE SEQUENCE [LARGE SCALE GENOMIC DNA]</scope>
    <source>
        <strain evidence="3 4">ERMR7:08</strain>
    </source>
</reference>
<evidence type="ECO:0000313" key="4">
    <source>
        <dbReference type="Proteomes" id="UP001212421"/>
    </source>
</evidence>
<sequence length="288" mass="29744">MLGGGEALERQRLLNQNSDELIAREYRPGDSLRRVNWPATARHGEIMVRQEEHRSDSGVRFVLDTLEQAETGTREADRGRRANAFELAVEIAASVCTHLLAAGYRVDVVELGPAQLGAAQLGRAPHGAPGTTGAAPIGAAGFGGSPPAGSGDADPVRSGDPVSYRGSGGISHLLEDLAGIVQLPAESGRDGDGQHVGNRATPRARVPRGALPTFAVLGAGGALDLAVLAGLAASARPAIAFVLELVPTDALERLREAGWRCIPVRSATALPAAWLDAVGGRGALHEPA</sequence>
<dbReference type="PANTHER" id="PTHR34351">
    <property type="entry name" value="SLR1927 PROTEIN-RELATED"/>
    <property type="match status" value="1"/>
</dbReference>
<accession>A0ABY7NJC2</accession>
<gene>
    <name evidence="3" type="ORF">KIV56_04175</name>
</gene>
<dbReference type="Pfam" id="PF01882">
    <property type="entry name" value="DUF58"/>
    <property type="match status" value="1"/>
</dbReference>
<dbReference type="PANTHER" id="PTHR34351:SF1">
    <property type="entry name" value="SLR1927 PROTEIN"/>
    <property type="match status" value="1"/>
</dbReference>
<evidence type="ECO:0000259" key="2">
    <source>
        <dbReference type="Pfam" id="PF01882"/>
    </source>
</evidence>
<dbReference type="Proteomes" id="UP001212421">
    <property type="component" value="Chromosome"/>
</dbReference>
<dbReference type="InterPro" id="IPR002881">
    <property type="entry name" value="DUF58"/>
</dbReference>
<feature type="domain" description="DUF58" evidence="2">
    <location>
        <begin position="23"/>
        <end position="109"/>
    </location>
</feature>
<organism evidence="3 4">
    <name type="scientific">Cryobacterium breve</name>
    <dbReference type="NCBI Taxonomy" id="1259258"/>
    <lineage>
        <taxon>Bacteria</taxon>
        <taxon>Bacillati</taxon>
        <taxon>Actinomycetota</taxon>
        <taxon>Actinomycetes</taxon>
        <taxon>Micrococcales</taxon>
        <taxon>Microbacteriaceae</taxon>
        <taxon>Cryobacterium</taxon>
    </lineage>
</organism>
<name>A0ABY7NJC2_9MICO</name>
<dbReference type="RefSeq" id="WP_281535286.1">
    <property type="nucleotide sequence ID" value="NZ_CP075584.1"/>
</dbReference>
<dbReference type="EMBL" id="CP075584">
    <property type="protein sequence ID" value="WBM80623.1"/>
    <property type="molecule type" value="Genomic_DNA"/>
</dbReference>
<feature type="region of interest" description="Disordered" evidence="1">
    <location>
        <begin position="124"/>
        <end position="162"/>
    </location>
</feature>